<comment type="caution">
    <text evidence="2">The sequence shown here is derived from an EMBL/GenBank/DDBJ whole genome shotgun (WGS) entry which is preliminary data.</text>
</comment>
<reference evidence="3" key="1">
    <citation type="journal article" date="2019" name="Int. J. Syst. Evol. Microbiol.">
        <title>The Global Catalogue of Microorganisms (GCM) 10K type strain sequencing project: providing services to taxonomists for standard genome sequencing and annotation.</title>
        <authorList>
            <consortium name="The Broad Institute Genomics Platform"/>
            <consortium name="The Broad Institute Genome Sequencing Center for Infectious Disease"/>
            <person name="Wu L."/>
            <person name="Ma J."/>
        </authorList>
    </citation>
    <scope>NUCLEOTIDE SEQUENCE [LARGE SCALE GENOMIC DNA]</scope>
    <source>
        <strain evidence="3">KCTC 42498</strain>
    </source>
</reference>
<dbReference type="RefSeq" id="WP_377509734.1">
    <property type="nucleotide sequence ID" value="NZ_JBHULU010000021.1"/>
</dbReference>
<dbReference type="EMBL" id="JBHULU010000021">
    <property type="protein sequence ID" value="MFD2515296.1"/>
    <property type="molecule type" value="Genomic_DNA"/>
</dbReference>
<keyword evidence="3" id="KW-1185">Reference proteome</keyword>
<evidence type="ECO:0000313" key="3">
    <source>
        <dbReference type="Proteomes" id="UP001597544"/>
    </source>
</evidence>
<sequence>MNTNVLLNLLKLLLGLLIFLLPLQPLLAQKSVKEEEPKTMRIKLFKSVDGKLFYSKDTVINVADHVALLRSVKDIKLDTASWQRLRTLRSVKVDTLVAKKYFKMPLDVSYNISQDSALGKRLKGTKVQVYKMRKAISEEDKAKLFERMKGAGGDTFLIKTLEQEKVYLLHADSVMIPSLERLRFNEGEEGKSFRIISSDSSWVTLFNNSATSSILINGEQALRTGGATAQYTTSDSIKIETDSTGKTTVYRINEAGNKEEIDGYHFGRSGQQATVIVLHKTKVEDITSKDVKALQDAGAKVEAKDELEVEAIEYYPNPNNGRFHLKFKLNKKGTTVVRVMDSKGDEVFVDTVEKLDGESSREINLMPFGPGIYFLQIVQGKKLLTKKILVK</sequence>
<dbReference type="Proteomes" id="UP001597544">
    <property type="component" value="Unassembled WGS sequence"/>
</dbReference>
<dbReference type="Pfam" id="PF18962">
    <property type="entry name" value="Por_Secre_tail"/>
    <property type="match status" value="1"/>
</dbReference>
<protein>
    <submittedName>
        <fullName evidence="2">T9SS type A sorting domain-containing protein</fullName>
    </submittedName>
</protein>
<organism evidence="2 3">
    <name type="scientific">Pontibacter locisalis</name>
    <dbReference type="NCBI Taxonomy" id="1719035"/>
    <lineage>
        <taxon>Bacteria</taxon>
        <taxon>Pseudomonadati</taxon>
        <taxon>Bacteroidota</taxon>
        <taxon>Cytophagia</taxon>
        <taxon>Cytophagales</taxon>
        <taxon>Hymenobacteraceae</taxon>
        <taxon>Pontibacter</taxon>
    </lineage>
</organism>
<evidence type="ECO:0000313" key="2">
    <source>
        <dbReference type="EMBL" id="MFD2515296.1"/>
    </source>
</evidence>
<proteinExistence type="predicted"/>
<dbReference type="InterPro" id="IPR026444">
    <property type="entry name" value="Secre_tail"/>
</dbReference>
<gene>
    <name evidence="2" type="ORF">ACFSRY_15595</name>
</gene>
<evidence type="ECO:0000259" key="1">
    <source>
        <dbReference type="Pfam" id="PF18962"/>
    </source>
</evidence>
<dbReference type="NCBIfam" id="TIGR04183">
    <property type="entry name" value="Por_Secre_tail"/>
    <property type="match status" value="1"/>
</dbReference>
<feature type="domain" description="Secretion system C-terminal sorting" evidence="1">
    <location>
        <begin position="315"/>
        <end position="390"/>
    </location>
</feature>
<name>A0ABW5INZ1_9BACT</name>
<accession>A0ABW5INZ1</accession>